<reference evidence="2 3" key="1">
    <citation type="submission" date="2019-12" db="EMBL/GenBank/DDBJ databases">
        <authorList>
            <person name="Kim Y.S."/>
        </authorList>
    </citation>
    <scope>NUCLEOTIDE SEQUENCE [LARGE SCALE GENOMIC DNA]</scope>
    <source>
        <strain evidence="2 3">GA093</strain>
    </source>
</reference>
<protein>
    <recommendedName>
        <fullName evidence="4">DUF502 domain-containing protein</fullName>
    </recommendedName>
</protein>
<sequence>MKKFLLQVERNCISGALLLLPLFVFGLILQKVWGFFQKYGEKFAKMLHLDDVFGIVAQDILGGLILLLLLYFSGYLMRLAFLKKFTSWIDDKLMIFLPGYEKNKKLAEEKLKKKVKTPNTNLPVLLKNGEYWQPAHLIEEDTEGNVVVFVPTAPSKDQGQIFVVKTDSIKKLPDTTLGSLDASIKSLGKGILSFK</sequence>
<keyword evidence="1" id="KW-1133">Transmembrane helix</keyword>
<accession>A0A6I4P101</accession>
<dbReference type="EMBL" id="WSTB01000022">
    <property type="protein sequence ID" value="MWB96897.1"/>
    <property type="molecule type" value="Genomic_DNA"/>
</dbReference>
<organism evidence="2 3">
    <name type="scientific">Flavobacterium hydrocarbonoxydans</name>
    <dbReference type="NCBI Taxonomy" id="2683249"/>
    <lineage>
        <taxon>Bacteria</taxon>
        <taxon>Pseudomonadati</taxon>
        <taxon>Bacteroidota</taxon>
        <taxon>Flavobacteriia</taxon>
        <taxon>Flavobacteriales</taxon>
        <taxon>Flavobacteriaceae</taxon>
        <taxon>Flavobacterium</taxon>
    </lineage>
</organism>
<evidence type="ECO:0008006" key="4">
    <source>
        <dbReference type="Google" id="ProtNLM"/>
    </source>
</evidence>
<keyword evidence="3" id="KW-1185">Reference proteome</keyword>
<keyword evidence="1" id="KW-0472">Membrane</keyword>
<comment type="caution">
    <text evidence="2">The sequence shown here is derived from an EMBL/GenBank/DDBJ whole genome shotgun (WGS) entry which is preliminary data.</text>
</comment>
<name>A0A6I4P101_9FLAO</name>
<dbReference type="RefSeq" id="WP_160376780.1">
    <property type="nucleotide sequence ID" value="NZ_WSTB01000022.1"/>
</dbReference>
<evidence type="ECO:0000256" key="1">
    <source>
        <dbReference type="SAM" id="Phobius"/>
    </source>
</evidence>
<keyword evidence="1" id="KW-0812">Transmembrane</keyword>
<feature type="transmembrane region" description="Helical" evidence="1">
    <location>
        <begin position="53"/>
        <end position="77"/>
    </location>
</feature>
<evidence type="ECO:0000313" key="3">
    <source>
        <dbReference type="Proteomes" id="UP000471501"/>
    </source>
</evidence>
<proteinExistence type="predicted"/>
<dbReference type="AlphaFoldDB" id="A0A6I4P101"/>
<feature type="transmembrane region" description="Helical" evidence="1">
    <location>
        <begin position="12"/>
        <end position="33"/>
    </location>
</feature>
<gene>
    <name evidence="2" type="ORF">GON26_21255</name>
</gene>
<dbReference type="Proteomes" id="UP000471501">
    <property type="component" value="Unassembled WGS sequence"/>
</dbReference>
<evidence type="ECO:0000313" key="2">
    <source>
        <dbReference type="EMBL" id="MWB96897.1"/>
    </source>
</evidence>